<keyword evidence="8" id="KW-1185">Reference proteome</keyword>
<evidence type="ECO:0000256" key="3">
    <source>
        <dbReference type="ARBA" id="ARBA00022603"/>
    </source>
</evidence>
<dbReference type="Pfam" id="PF04072">
    <property type="entry name" value="LCM"/>
    <property type="match status" value="1"/>
</dbReference>
<evidence type="ECO:0000256" key="2">
    <source>
        <dbReference type="ARBA" id="ARBA00008138"/>
    </source>
</evidence>
<gene>
    <name evidence="7" type="ORF">BKA23_1359</name>
</gene>
<evidence type="ECO:0000313" key="8">
    <source>
        <dbReference type="Proteomes" id="UP000318297"/>
    </source>
</evidence>
<protein>
    <recommendedName>
        <fullName evidence="6">S-adenosyl-L-methionine-dependent methyltransferase</fullName>
        <ecNumber evidence="6">2.1.1.-</ecNumber>
    </recommendedName>
</protein>
<comment type="caution">
    <text evidence="7">The sequence shown here is derived from an EMBL/GenBank/DDBJ whole genome shotgun (WGS) entry which is preliminary data.</text>
</comment>
<proteinExistence type="inferred from homology"/>
<dbReference type="InterPro" id="IPR029063">
    <property type="entry name" value="SAM-dependent_MTases_sf"/>
</dbReference>
<dbReference type="RefSeq" id="WP_281287538.1">
    <property type="nucleotide sequence ID" value="NZ_VIVQ01000001.1"/>
</dbReference>
<dbReference type="Proteomes" id="UP000318297">
    <property type="component" value="Unassembled WGS sequence"/>
</dbReference>
<evidence type="ECO:0000313" key="7">
    <source>
        <dbReference type="EMBL" id="TWE12547.1"/>
    </source>
</evidence>
<evidence type="ECO:0000256" key="1">
    <source>
        <dbReference type="ARBA" id="ARBA00003907"/>
    </source>
</evidence>
<dbReference type="SUPFAM" id="SSF53335">
    <property type="entry name" value="S-adenosyl-L-methionine-dependent methyltransferases"/>
    <property type="match status" value="1"/>
</dbReference>
<dbReference type="GO" id="GO:0008168">
    <property type="term" value="F:methyltransferase activity"/>
    <property type="evidence" value="ECO:0007669"/>
    <property type="project" value="UniProtKB-UniRule"/>
</dbReference>
<dbReference type="Gene3D" id="3.40.50.150">
    <property type="entry name" value="Vaccinia Virus protein VP39"/>
    <property type="match status" value="1"/>
</dbReference>
<dbReference type="EMBL" id="VIVQ01000001">
    <property type="protein sequence ID" value="TWE12547.1"/>
    <property type="molecule type" value="Genomic_DNA"/>
</dbReference>
<dbReference type="InterPro" id="IPR007213">
    <property type="entry name" value="Ppm1/Ppm2/Tcmp"/>
</dbReference>
<name>A0A561EAC8_9MICO</name>
<evidence type="ECO:0000256" key="4">
    <source>
        <dbReference type="ARBA" id="ARBA00022679"/>
    </source>
</evidence>
<dbReference type="InterPro" id="IPR011610">
    <property type="entry name" value="SAM_mthyl_Trfase_ML2640-like"/>
</dbReference>
<accession>A0A561EAC8</accession>
<dbReference type="PANTHER" id="PTHR43619">
    <property type="entry name" value="S-ADENOSYL-L-METHIONINE-DEPENDENT METHYLTRANSFERASE YKTD-RELATED"/>
    <property type="match status" value="1"/>
</dbReference>
<sequence length="287" mass="31128">MIPGEPSRTAWSAAMHRAAHQAVDRLSVFDDPVAIPITGWTRSQVQADVADHPERAGMRFFIACRHRFGRDVIAEVGRAGPVQVVVLGAGLDTTAYQPNPDASIAAVFEVDHPATGSWKQDRLAEAGIRATVEVTYVGVDFEHDELGESLAAAALDPAAPVVVLWLGVLIYLTRPAIEATLESLRQLPVTDVHVVFDYAAPTTGDDPVARMRTERATAVAALGEPWQSYFNPQQAAQVLHQHGFDPVEDLDLPDWGARYLRRSAASFAGRRGAHLVHARRNEPATAP</sequence>
<keyword evidence="5 6" id="KW-0949">S-adenosyl-L-methionine</keyword>
<evidence type="ECO:0000256" key="5">
    <source>
        <dbReference type="ARBA" id="ARBA00022691"/>
    </source>
</evidence>
<organism evidence="7 8">
    <name type="scientific">Rudaeicoccus suwonensis</name>
    <dbReference type="NCBI Taxonomy" id="657409"/>
    <lineage>
        <taxon>Bacteria</taxon>
        <taxon>Bacillati</taxon>
        <taxon>Actinomycetota</taxon>
        <taxon>Actinomycetes</taxon>
        <taxon>Micrococcales</taxon>
        <taxon>Dermacoccaceae</taxon>
        <taxon>Rudaeicoccus</taxon>
    </lineage>
</organism>
<reference evidence="7 8" key="1">
    <citation type="submission" date="2019-06" db="EMBL/GenBank/DDBJ databases">
        <title>Sequencing the genomes of 1000 actinobacteria strains.</title>
        <authorList>
            <person name="Klenk H.-P."/>
        </authorList>
    </citation>
    <scope>NUCLEOTIDE SEQUENCE [LARGE SCALE GENOMIC DNA]</scope>
    <source>
        <strain evidence="7 8">DSM 19560</strain>
    </source>
</reference>
<dbReference type="GO" id="GO:0032259">
    <property type="term" value="P:methylation"/>
    <property type="evidence" value="ECO:0007669"/>
    <property type="project" value="UniProtKB-KW"/>
</dbReference>
<dbReference type="AlphaFoldDB" id="A0A561EAC8"/>
<dbReference type="NCBIfam" id="TIGR00027">
    <property type="entry name" value="mthyl_TIGR00027"/>
    <property type="match status" value="1"/>
</dbReference>
<dbReference type="PANTHER" id="PTHR43619:SF2">
    <property type="entry name" value="S-ADENOSYL-L-METHIONINE-DEPENDENT METHYLTRANSFERASES SUPERFAMILY PROTEIN"/>
    <property type="match status" value="1"/>
</dbReference>
<evidence type="ECO:0000256" key="6">
    <source>
        <dbReference type="RuleBase" id="RU362030"/>
    </source>
</evidence>
<dbReference type="EC" id="2.1.1.-" evidence="6"/>
<comment type="similarity">
    <text evidence="2 6">Belongs to the UPF0677 family.</text>
</comment>
<comment type="function">
    <text evidence="1 6">Exhibits S-adenosyl-L-methionine-dependent methyltransferase activity.</text>
</comment>
<keyword evidence="4 7" id="KW-0808">Transferase</keyword>
<keyword evidence="3 6" id="KW-0489">Methyltransferase</keyword>